<dbReference type="Gene3D" id="3.40.1090.10">
    <property type="entry name" value="Cytosolic phospholipase A2 catalytic domain"/>
    <property type="match status" value="1"/>
</dbReference>
<sequence>MLYKPPERDTALMTPKPALFMIVIFVLLVSGCAYTPERNVLLNSEQLNPLDTPGLRFWDESVISTDNYDFSHAIESLVEHSNKSGQVNHLALSGGGFNGAFSAGVLNAWSESGTRPEFDVVTGVSTGAIVSIFAFLGSEYDQKLKGYYTRTTADEMFKRNSIFQLPFRNSMVDVSGFEFKVRDAVDAIMVNQLAVERSKGRILLIATTSLDNEKMAIWDVGKIAQIGTPQAQQLIQDIIIASSAVPGLFPATRITLPYRGGTVDELHVDGGVSRQVFLIPQGFQKTFVPKNIEKNIYVIRNGFLKPEFEEIENGLTSVSYRALSILIRRQSIGDIEHIYNYSERNQIGFNLAYIDDDFSKDDLSSFSLEYVQKLYDYGYQKTLDSDLWRRNLPNPG</sequence>
<dbReference type="Pfam" id="PF01734">
    <property type="entry name" value="Patatin"/>
    <property type="match status" value="1"/>
</dbReference>
<feature type="short sequence motif" description="DGA/G" evidence="4">
    <location>
        <begin position="269"/>
        <end position="271"/>
    </location>
</feature>
<feature type="active site" description="Nucleophile" evidence="4">
    <location>
        <position position="125"/>
    </location>
</feature>
<dbReference type="PANTHER" id="PTHR14226:SF74">
    <property type="entry name" value="BLR4684 PROTEIN"/>
    <property type="match status" value="1"/>
</dbReference>
<organism evidence="6 7">
    <name type="scientific">Vibrio splendidus</name>
    <dbReference type="NCBI Taxonomy" id="29497"/>
    <lineage>
        <taxon>Bacteria</taxon>
        <taxon>Pseudomonadati</taxon>
        <taxon>Pseudomonadota</taxon>
        <taxon>Gammaproteobacteria</taxon>
        <taxon>Vibrionales</taxon>
        <taxon>Vibrionaceae</taxon>
        <taxon>Vibrio</taxon>
    </lineage>
</organism>
<dbReference type="GO" id="GO:0016787">
    <property type="term" value="F:hydrolase activity"/>
    <property type="evidence" value="ECO:0007669"/>
    <property type="project" value="UniProtKB-UniRule"/>
</dbReference>
<evidence type="ECO:0000259" key="5">
    <source>
        <dbReference type="PROSITE" id="PS51635"/>
    </source>
</evidence>
<dbReference type="SUPFAM" id="SSF52151">
    <property type="entry name" value="FabD/lysophospholipase-like"/>
    <property type="match status" value="1"/>
</dbReference>
<dbReference type="PANTHER" id="PTHR14226">
    <property type="entry name" value="NEUROPATHY TARGET ESTERASE/SWISS CHEESE D.MELANOGASTER"/>
    <property type="match status" value="1"/>
</dbReference>
<feature type="short sequence motif" description="GXSXG" evidence="4">
    <location>
        <begin position="123"/>
        <end position="127"/>
    </location>
</feature>
<feature type="domain" description="PNPLA" evidence="5">
    <location>
        <begin position="90"/>
        <end position="285"/>
    </location>
</feature>
<dbReference type="InterPro" id="IPR002641">
    <property type="entry name" value="PNPLA_dom"/>
</dbReference>
<accession>A0A837NU49</accession>
<keyword evidence="2 4" id="KW-0442">Lipid degradation</keyword>
<name>A0A837NU49_VIBSP</name>
<keyword evidence="1 4" id="KW-0378">Hydrolase</keyword>
<dbReference type="PROSITE" id="PS51635">
    <property type="entry name" value="PNPLA"/>
    <property type="match status" value="1"/>
</dbReference>
<reference evidence="6 7" key="1">
    <citation type="submission" date="2015-08" db="EMBL/GenBank/DDBJ databases">
        <title>Draft Genome Sequence of Vibrio splendidus UCD-SED7.</title>
        <authorList>
            <person name="Lee R.D."/>
            <person name="Lang J.M."/>
            <person name="Coil D.A."/>
            <person name="Jospin G."/>
            <person name="Eisen J.A."/>
        </authorList>
    </citation>
    <scope>NUCLEOTIDE SEQUENCE [LARGE SCALE GENOMIC DNA]</scope>
    <source>
        <strain evidence="6 7">UCD-SED7</strain>
    </source>
</reference>
<dbReference type="Proteomes" id="UP000050463">
    <property type="component" value="Unassembled WGS sequence"/>
</dbReference>
<dbReference type="RefSeq" id="WP_054545648.1">
    <property type="nucleotide sequence ID" value="NZ_CAWOEE010000002.1"/>
</dbReference>
<feature type="short sequence motif" description="GXGXXG" evidence="4">
    <location>
        <begin position="94"/>
        <end position="99"/>
    </location>
</feature>
<evidence type="ECO:0000256" key="1">
    <source>
        <dbReference type="ARBA" id="ARBA00022801"/>
    </source>
</evidence>
<evidence type="ECO:0000256" key="4">
    <source>
        <dbReference type="PROSITE-ProRule" id="PRU01161"/>
    </source>
</evidence>
<evidence type="ECO:0000256" key="2">
    <source>
        <dbReference type="ARBA" id="ARBA00022963"/>
    </source>
</evidence>
<evidence type="ECO:0000313" key="6">
    <source>
        <dbReference type="EMBL" id="KPL95881.1"/>
    </source>
</evidence>
<dbReference type="InterPro" id="IPR050301">
    <property type="entry name" value="NTE"/>
</dbReference>
<dbReference type="InterPro" id="IPR016035">
    <property type="entry name" value="Acyl_Trfase/lysoPLipase"/>
</dbReference>
<evidence type="ECO:0000313" key="7">
    <source>
        <dbReference type="Proteomes" id="UP000050463"/>
    </source>
</evidence>
<dbReference type="AlphaFoldDB" id="A0A837NU49"/>
<evidence type="ECO:0000256" key="3">
    <source>
        <dbReference type="ARBA" id="ARBA00023098"/>
    </source>
</evidence>
<protein>
    <recommendedName>
        <fullName evidence="5">PNPLA domain-containing protein</fullName>
    </recommendedName>
</protein>
<dbReference type="GO" id="GO:0016042">
    <property type="term" value="P:lipid catabolic process"/>
    <property type="evidence" value="ECO:0007669"/>
    <property type="project" value="UniProtKB-UniRule"/>
</dbReference>
<keyword evidence="3 4" id="KW-0443">Lipid metabolism</keyword>
<proteinExistence type="predicted"/>
<feature type="active site" description="Proton acceptor" evidence="4">
    <location>
        <position position="269"/>
    </location>
</feature>
<dbReference type="EMBL" id="LIZK01000001">
    <property type="protein sequence ID" value="KPL95881.1"/>
    <property type="molecule type" value="Genomic_DNA"/>
</dbReference>
<gene>
    <name evidence="6" type="ORF">AN168_00840</name>
</gene>
<comment type="caution">
    <text evidence="6">The sequence shown here is derived from an EMBL/GenBank/DDBJ whole genome shotgun (WGS) entry which is preliminary data.</text>
</comment>
<dbReference type="PROSITE" id="PS51257">
    <property type="entry name" value="PROKAR_LIPOPROTEIN"/>
    <property type="match status" value="1"/>
</dbReference>